<dbReference type="OrthoDB" id="2373987at2759"/>
<proteinExistence type="predicted"/>
<dbReference type="InterPro" id="IPR002575">
    <property type="entry name" value="Aminoglycoside_PTrfase"/>
</dbReference>
<dbReference type="PANTHER" id="PTHR35859:SF1">
    <property type="entry name" value="NONSELECTIVE CATION CHANNEL PROTEIN"/>
    <property type="match status" value="1"/>
</dbReference>
<dbReference type="SUPFAM" id="SSF56112">
    <property type="entry name" value="Protein kinase-like (PK-like)"/>
    <property type="match status" value="1"/>
</dbReference>
<feature type="domain" description="Calcium channel YVC1-like C-terminal transmembrane" evidence="5">
    <location>
        <begin position="689"/>
        <end position="979"/>
    </location>
</feature>
<dbReference type="InterPro" id="IPR008271">
    <property type="entry name" value="Ser/Thr_kinase_AS"/>
</dbReference>
<sequence length="1154" mass="131316">MDVYVRVATEYDSMPDHQQRETVSENLSVYMIYTLFFNLARYSVVNVVRQPIDEAALERYISDNVPAIKTPIDLKQFGFGQSNPTYQITAADGQRFVMRKKPPGKLLSKTAHKVEREYRIMHALEHTDLPVPKTYCLCEDDSVIGTPFYIMEFLDGRIFEDFTMPGVEPAEREAMWRDAVVTLARFHAVDYQKVGLEKFGRASGFYPRQINTWVTICGSQEKAVDIETKEAVGRLPNFDETVRFFKNERLQPKDRATLVHGDYKIDNLVFHKTEPRVIGILDWEMSTIGHPLSDVCNFLTNFYTSKYPGTTPYDVSKFLPGRTPGLPQPEQILGWYTAESGYDPRAEVPWGMAFSIWKLAGVCQGIAARYAARQASSEKAKHYSMTRGPLAKVAWELAKEAGAGKEAKLPGTSMAGNVRRRITLPDPEFDPRADERRPLLGTRLSTGGVENAEAVYSCMTDPHSHLPVYTNIHRIRRDIISVVEDYLSLEQLQDLRINVTVVRPLVDKFYGLNDISIIYCLLVNRAQFLDEQSHLNNRHNVNFTRATLCELIATRILRRFGEAHGGHEGLLLLAHILVAGFEPFQNAPDEIRAEAERITTWVHHKTLPSLEIAIVTESKHFLSSATCQKVVNAIYEGRIVYTPSTFWDIIPDHYKLKPISIYEPRESPLLNQYRLIVPRTRNILESIQFAVLLALYFSVMILRSQGLHNGVEVAFAIFAFGWGLDQFATILAHGWNVYTQNLWSFLDVAFVLLYWVYLVLRIYGWRVGDTNMVEQAYDVLALAAPVLVPRLAFNLLSDNLVFLSLRSMMADFFFLTALSAWCFLGFLLSLLWLGEGAHPIVTISKWMIYIWFGLDGTGIQRSTEFHWLLGPSVMVAFAFLGNTLFLTILVSMLSNTFSNISSNALQEINFRRAVLTLEGVKADAVFAYQPPFNILAVFLFIPLKFIVNPRWFHKIHVAAVKTLNFPVLILIAVAERRLLWPSRVIEDPTEVKAPPPTKSRFWKKWRLTVHRDLRAVFQVPPPETVQDDIAVDDDLTHHLIRRQFTRNATAELDHNRPNDPGVRRPSRRDSMFPGIPQKLRGSFSDADVLEGTAERLANMERAMRRMETMLSRLVPSSEEAIDDDSGDAELDESGTLRDDNTAASSFRGLMDRVS</sequence>
<feature type="transmembrane region" description="Helical" evidence="2">
    <location>
        <begin position="742"/>
        <end position="764"/>
    </location>
</feature>
<feature type="transmembrane region" description="Helical" evidence="2">
    <location>
        <begin position="813"/>
        <end position="834"/>
    </location>
</feature>
<reference evidence="6 7" key="1">
    <citation type="submission" date="2017-06" db="EMBL/GenBank/DDBJ databases">
        <title>Comparative genomic analysis of Ambrosia Fusariam Clade fungi.</title>
        <authorList>
            <person name="Stajich J.E."/>
            <person name="Carrillo J."/>
            <person name="Kijimoto T."/>
            <person name="Eskalen A."/>
            <person name="O'Donnell K."/>
            <person name="Kasson M."/>
        </authorList>
    </citation>
    <scope>NUCLEOTIDE SEQUENCE [LARGE SCALE GENOMIC DNA]</scope>
    <source>
        <strain evidence="6">UCR3666</strain>
    </source>
</reference>
<dbReference type="PANTHER" id="PTHR35859">
    <property type="entry name" value="NONSELECTIVE CATION CHANNEL PROTEIN"/>
    <property type="match status" value="1"/>
</dbReference>
<feature type="region of interest" description="Disordered" evidence="1">
    <location>
        <begin position="1046"/>
        <end position="1079"/>
    </location>
</feature>
<dbReference type="Gene3D" id="3.90.1200.10">
    <property type="match status" value="1"/>
</dbReference>
<feature type="region of interest" description="Disordered" evidence="1">
    <location>
        <begin position="1113"/>
        <end position="1154"/>
    </location>
</feature>
<evidence type="ECO:0000259" key="5">
    <source>
        <dbReference type="Pfam" id="PF23317"/>
    </source>
</evidence>
<evidence type="ECO:0000313" key="7">
    <source>
        <dbReference type="Proteomes" id="UP000277212"/>
    </source>
</evidence>
<feature type="transmembrane region" description="Helical" evidence="2">
    <location>
        <begin position="869"/>
        <end position="893"/>
    </location>
</feature>
<feature type="transmembrane region" description="Helical" evidence="2">
    <location>
        <begin position="714"/>
        <end position="736"/>
    </location>
</feature>
<dbReference type="Proteomes" id="UP000277212">
    <property type="component" value="Unassembled WGS sequence"/>
</dbReference>
<dbReference type="Gene3D" id="3.30.200.20">
    <property type="entry name" value="Phosphorylase Kinase, domain 1"/>
    <property type="match status" value="1"/>
</dbReference>
<evidence type="ECO:0000313" key="6">
    <source>
        <dbReference type="EMBL" id="RMJ12277.1"/>
    </source>
</evidence>
<keyword evidence="2" id="KW-0812">Transmembrane</keyword>
<dbReference type="AlphaFoldDB" id="A0A3M2S3Z2"/>
<evidence type="ECO:0000259" key="4">
    <source>
        <dbReference type="Pfam" id="PF23190"/>
    </source>
</evidence>
<accession>A0A3M2S3Z2</accession>
<dbReference type="Pfam" id="PF23317">
    <property type="entry name" value="YVC1_C"/>
    <property type="match status" value="1"/>
</dbReference>
<keyword evidence="2" id="KW-0472">Membrane</keyword>
<evidence type="ECO:0000256" key="2">
    <source>
        <dbReference type="SAM" id="Phobius"/>
    </source>
</evidence>
<dbReference type="InterPro" id="IPR056337">
    <property type="entry name" value="LHD_YVC1"/>
</dbReference>
<dbReference type="Pfam" id="PF23190">
    <property type="entry name" value="LHD_TRPY1"/>
    <property type="match status" value="1"/>
</dbReference>
<feature type="transmembrane region" description="Helical" evidence="2">
    <location>
        <begin position="925"/>
        <end position="943"/>
    </location>
</feature>
<dbReference type="STRING" id="2010991.A0A3M2S3Z2"/>
<dbReference type="GO" id="GO:0004672">
    <property type="term" value="F:protein kinase activity"/>
    <property type="evidence" value="ECO:0007669"/>
    <property type="project" value="InterPro"/>
</dbReference>
<feature type="transmembrane region" description="Helical" evidence="2">
    <location>
        <begin position="955"/>
        <end position="974"/>
    </location>
</feature>
<keyword evidence="2" id="KW-1133">Transmembrane helix</keyword>
<comment type="caution">
    <text evidence="6">The sequence shown here is derived from an EMBL/GenBank/DDBJ whole genome shotgun (WGS) entry which is preliminary data.</text>
</comment>
<feature type="domain" description="Aminoglycoside phosphotransferase" evidence="3">
    <location>
        <begin position="74"/>
        <end position="304"/>
    </location>
</feature>
<keyword evidence="7" id="KW-1185">Reference proteome</keyword>
<evidence type="ECO:0000256" key="1">
    <source>
        <dbReference type="SAM" id="MobiDB-lite"/>
    </source>
</evidence>
<gene>
    <name evidence="6" type="ORF">CDV36_008082</name>
</gene>
<name>A0A3M2S3Z2_9HYPO</name>
<protein>
    <submittedName>
        <fullName evidence="6">Uncharacterized protein</fullName>
    </submittedName>
</protein>
<dbReference type="Pfam" id="PF01636">
    <property type="entry name" value="APH"/>
    <property type="match status" value="1"/>
</dbReference>
<dbReference type="EMBL" id="NKUJ01000141">
    <property type="protein sequence ID" value="RMJ12277.1"/>
    <property type="molecule type" value="Genomic_DNA"/>
</dbReference>
<feature type="compositionally biased region" description="Acidic residues" evidence="1">
    <location>
        <begin position="1119"/>
        <end position="1132"/>
    </location>
</feature>
<dbReference type="PROSITE" id="PS00108">
    <property type="entry name" value="PROTEIN_KINASE_ST"/>
    <property type="match status" value="1"/>
</dbReference>
<dbReference type="InterPro" id="IPR052971">
    <property type="entry name" value="TRP_calcium_channel"/>
</dbReference>
<dbReference type="InterPro" id="IPR056336">
    <property type="entry name" value="YVC1_C"/>
</dbReference>
<feature type="domain" description="YVC1 N-terminal linker helical" evidence="4">
    <location>
        <begin position="472"/>
        <end position="648"/>
    </location>
</feature>
<dbReference type="InterPro" id="IPR041726">
    <property type="entry name" value="ACAD10_11_N"/>
</dbReference>
<evidence type="ECO:0000259" key="3">
    <source>
        <dbReference type="Pfam" id="PF01636"/>
    </source>
</evidence>
<dbReference type="CDD" id="cd05154">
    <property type="entry name" value="ACAD10_11_N-like"/>
    <property type="match status" value="1"/>
</dbReference>
<organism evidence="6 7">
    <name type="scientific">Fusarium kuroshium</name>
    <dbReference type="NCBI Taxonomy" id="2010991"/>
    <lineage>
        <taxon>Eukaryota</taxon>
        <taxon>Fungi</taxon>
        <taxon>Dikarya</taxon>
        <taxon>Ascomycota</taxon>
        <taxon>Pezizomycotina</taxon>
        <taxon>Sordariomycetes</taxon>
        <taxon>Hypocreomycetidae</taxon>
        <taxon>Hypocreales</taxon>
        <taxon>Nectriaceae</taxon>
        <taxon>Fusarium</taxon>
        <taxon>Fusarium solani species complex</taxon>
    </lineage>
</organism>
<dbReference type="InterPro" id="IPR011009">
    <property type="entry name" value="Kinase-like_dom_sf"/>
</dbReference>